<dbReference type="OrthoDB" id="342892at2759"/>
<gene>
    <name evidence="1" type="ORF">cand_017250</name>
</gene>
<protein>
    <submittedName>
        <fullName evidence="1">Uncharacterized protein</fullName>
    </submittedName>
</protein>
<comment type="caution">
    <text evidence="1">The sequence shown here is derived from an EMBL/GenBank/DDBJ whole genome shotgun (WGS) entry which is preliminary data.</text>
</comment>
<dbReference type="VEuPathDB" id="CryptoDB:cand_017250"/>
<accession>A0A1J4MXB1</accession>
<organism evidence="1 2">
    <name type="scientific">Cryptosporidium andersoni</name>
    <dbReference type="NCBI Taxonomy" id="117008"/>
    <lineage>
        <taxon>Eukaryota</taxon>
        <taxon>Sar</taxon>
        <taxon>Alveolata</taxon>
        <taxon>Apicomplexa</taxon>
        <taxon>Conoidasida</taxon>
        <taxon>Coccidia</taxon>
        <taxon>Eucoccidiorida</taxon>
        <taxon>Eimeriorina</taxon>
        <taxon>Cryptosporidiidae</taxon>
        <taxon>Cryptosporidium</taxon>
    </lineage>
</organism>
<keyword evidence="2" id="KW-1185">Reference proteome</keyword>
<dbReference type="EMBL" id="LRBS01000034">
    <property type="protein sequence ID" value="OII77565.1"/>
    <property type="molecule type" value="Genomic_DNA"/>
</dbReference>
<proteinExistence type="predicted"/>
<dbReference type="AlphaFoldDB" id="A0A1J4MXB1"/>
<reference evidence="1 2" key="1">
    <citation type="submission" date="2016-10" db="EMBL/GenBank/DDBJ databases">
        <title>Reductive evolution of mitochondrial metabolism and differential evolution of invasion-related proteins in Cryptosporidium.</title>
        <authorList>
            <person name="Liu S."/>
            <person name="Roellig D.M."/>
            <person name="Guo Y."/>
            <person name="Li N."/>
            <person name="Frace M.A."/>
            <person name="Tang K."/>
            <person name="Zhang L."/>
            <person name="Feng Y."/>
            <person name="Xiao L."/>
        </authorList>
    </citation>
    <scope>NUCLEOTIDE SEQUENCE [LARGE SCALE GENOMIC DNA]</scope>
    <source>
        <strain evidence="1">30847</strain>
    </source>
</reference>
<name>A0A1J4MXB1_9CRYT</name>
<dbReference type="Proteomes" id="UP000186804">
    <property type="component" value="Unassembled WGS sequence"/>
</dbReference>
<dbReference type="RefSeq" id="XP_067069411.1">
    <property type="nucleotide sequence ID" value="XM_067211959.1"/>
</dbReference>
<sequence>MPCKEEELLSDILECQQILDKICGYTSESLYNNTIEDFLNSICKTNIANHNFQGSFFSDNKLNDEWLNLNVYLKPRNCGRCIKHAKLMFDIIMKLLNTLPFSVYLIFIPLSSENIDTSPVVSICKVWGDILYGVSDGDYKIEKILDLLKYIYLQYSEDDPIENRIKNSSSNNEKDNISSNSSSKLFYYSSKDAYILLEFGLDFFYYILYSLDNLNYMISINFLSTKLFQSCIRYVLQIYIPVLKLILSTSFINDIITSNKNIILYNVDIQLLRIKTLKLYQRLIPLCSYDRNYIPISRIFDNNCKDCIFDSMMDLLSPEFARLFISHSKSYSSYDVHLSILQIQKICLLLLYNVCKYWNIKTTINILFSIKTCNINNTNFPPFLNNFDNWSTNENSLNSDSSNCNIFSEAPEMFSNIIYRVISLSIYHATQIQQSNKSPESDLAHYNDYYNNQISLIKISIKIISFTMNSVLSLNSKEDANTELSNIVSRSISKLAPFILWLCEFVFEFKQQIPSIINILEEINIIRVRLPFLTNTQESAFQKSQIEITTSEK</sequence>
<evidence type="ECO:0000313" key="1">
    <source>
        <dbReference type="EMBL" id="OII77565.1"/>
    </source>
</evidence>
<evidence type="ECO:0000313" key="2">
    <source>
        <dbReference type="Proteomes" id="UP000186804"/>
    </source>
</evidence>
<dbReference type="GeneID" id="92365910"/>